<evidence type="ECO:0000313" key="2">
    <source>
        <dbReference type="Proteomes" id="UP000627934"/>
    </source>
</evidence>
<sequence length="165" mass="17587">MSAPIPVILCGAMRPVAALVRSHMLLEYDVVYAGHDIAAATKEVPKIISGSSPPSTSLYTQIGSNDFTVLPRAVITGGGYNEEAFQTLFQACAEACGSEVALPVPFFRTDNALTDQLAAEGKGPAHSSPEYPKAMTNRLKARLREVGVGSGVLERPENRGKSFFF</sequence>
<gene>
    <name evidence="1" type="ORF">BFW01_g10381</name>
</gene>
<dbReference type="Proteomes" id="UP000627934">
    <property type="component" value="Unassembled WGS sequence"/>
</dbReference>
<accession>A0A8H7IN88</accession>
<proteinExistence type="predicted"/>
<evidence type="ECO:0000313" key="1">
    <source>
        <dbReference type="EMBL" id="KAF9629178.1"/>
    </source>
</evidence>
<reference evidence="1" key="1">
    <citation type="submission" date="2016-08" db="EMBL/GenBank/DDBJ databases">
        <authorList>
            <person name="Yan J."/>
        </authorList>
    </citation>
    <scope>NUCLEOTIDE SEQUENCE</scope>
    <source>
        <strain evidence="1">CSS-01s</strain>
    </source>
</reference>
<dbReference type="EMBL" id="MDYX01000024">
    <property type="protein sequence ID" value="KAF9629178.1"/>
    <property type="molecule type" value="Genomic_DNA"/>
</dbReference>
<dbReference type="AlphaFoldDB" id="A0A8H7IN88"/>
<reference evidence="1" key="2">
    <citation type="journal article" date="2018" name="DNA Res.">
        <title>Comparative genome and transcriptome analyses reveal adaptations to opportunistic infections in woody plant degrading pathogens of Botryosphaeriaceae.</title>
        <authorList>
            <person name="Yan J.Y."/>
            <person name="Zhao W.S."/>
            <person name="Chen Z."/>
            <person name="Xing Q.K."/>
            <person name="Zhang W."/>
            <person name="Chethana K.W.T."/>
            <person name="Xue M.F."/>
            <person name="Xu J.P."/>
            <person name="Phillips A.J.L."/>
            <person name="Wang Y."/>
            <person name="Liu J.H."/>
            <person name="Liu M."/>
            <person name="Zhou Y."/>
            <person name="Jayawardena R.S."/>
            <person name="Manawasinghe I.S."/>
            <person name="Huang J.B."/>
            <person name="Qiao G.H."/>
            <person name="Fu C.Y."/>
            <person name="Guo F.F."/>
            <person name="Dissanayake A.J."/>
            <person name="Peng Y.L."/>
            <person name="Hyde K.D."/>
            <person name="Li X.H."/>
        </authorList>
    </citation>
    <scope>NUCLEOTIDE SEQUENCE</scope>
    <source>
        <strain evidence="1">CSS-01s</strain>
    </source>
</reference>
<comment type="caution">
    <text evidence="1">The sequence shown here is derived from an EMBL/GenBank/DDBJ whole genome shotgun (WGS) entry which is preliminary data.</text>
</comment>
<name>A0A8H7IN88_9PEZI</name>
<protein>
    <submittedName>
        <fullName evidence="1">Uncharacterized protein</fullName>
    </submittedName>
</protein>
<organism evidence="1 2">
    <name type="scientific">Lasiodiplodia theobromae</name>
    <dbReference type="NCBI Taxonomy" id="45133"/>
    <lineage>
        <taxon>Eukaryota</taxon>
        <taxon>Fungi</taxon>
        <taxon>Dikarya</taxon>
        <taxon>Ascomycota</taxon>
        <taxon>Pezizomycotina</taxon>
        <taxon>Dothideomycetes</taxon>
        <taxon>Dothideomycetes incertae sedis</taxon>
        <taxon>Botryosphaeriales</taxon>
        <taxon>Botryosphaeriaceae</taxon>
        <taxon>Lasiodiplodia</taxon>
    </lineage>
</organism>